<evidence type="ECO:0000313" key="2">
    <source>
        <dbReference type="Proteomes" id="UP000789525"/>
    </source>
</evidence>
<dbReference type="EMBL" id="CAJVPT010023561">
    <property type="protein sequence ID" value="CAG8666102.1"/>
    <property type="molecule type" value="Genomic_DNA"/>
</dbReference>
<proteinExistence type="predicted"/>
<evidence type="ECO:0000313" key="1">
    <source>
        <dbReference type="EMBL" id="CAG8666102.1"/>
    </source>
</evidence>
<keyword evidence="2" id="KW-1185">Reference proteome</keyword>
<feature type="non-terminal residue" evidence="1">
    <location>
        <position position="1"/>
    </location>
</feature>
<accession>A0ACA9NRG8</accession>
<comment type="caution">
    <text evidence="1">The sequence shown here is derived from an EMBL/GenBank/DDBJ whole genome shotgun (WGS) entry which is preliminary data.</text>
</comment>
<organism evidence="1 2">
    <name type="scientific">Acaulospora colombiana</name>
    <dbReference type="NCBI Taxonomy" id="27376"/>
    <lineage>
        <taxon>Eukaryota</taxon>
        <taxon>Fungi</taxon>
        <taxon>Fungi incertae sedis</taxon>
        <taxon>Mucoromycota</taxon>
        <taxon>Glomeromycotina</taxon>
        <taxon>Glomeromycetes</taxon>
        <taxon>Diversisporales</taxon>
        <taxon>Acaulosporaceae</taxon>
        <taxon>Acaulospora</taxon>
    </lineage>
</organism>
<name>A0ACA9NRG8_9GLOM</name>
<sequence length="154" mass="18974">GKNPWTDDINAWEPERYEVENVLSRRWEDGQELFLIQWKGYSKDTWEPRENLDNCPELLERFFQMAQETELITQMNVNVYKNYENIWSTGPEERRIFYESYEMGQMFNEDMYDKLILKKYNDRERRIEYSGKDSIAEDYKVEDVPLKLDRDKRR</sequence>
<gene>
    <name evidence="1" type="ORF">ACOLOM_LOCUS8771</name>
</gene>
<protein>
    <submittedName>
        <fullName evidence="1">12676_t:CDS:1</fullName>
    </submittedName>
</protein>
<reference evidence="1" key="1">
    <citation type="submission" date="2021-06" db="EMBL/GenBank/DDBJ databases">
        <authorList>
            <person name="Kallberg Y."/>
            <person name="Tangrot J."/>
            <person name="Rosling A."/>
        </authorList>
    </citation>
    <scope>NUCLEOTIDE SEQUENCE</scope>
    <source>
        <strain evidence="1">CL356</strain>
    </source>
</reference>
<dbReference type="Proteomes" id="UP000789525">
    <property type="component" value="Unassembled WGS sequence"/>
</dbReference>